<dbReference type="AlphaFoldDB" id="A0A7S0PNK2"/>
<protein>
    <recommendedName>
        <fullName evidence="6">Guanine nucleotide-binding protein subunit beta-like protein</fullName>
    </recommendedName>
</protein>
<dbReference type="PANTHER" id="PTHR44411">
    <property type="entry name" value="THO COMPLEX SUBUNIT 6 HOMOLOG"/>
    <property type="match status" value="1"/>
</dbReference>
<evidence type="ECO:0000256" key="3">
    <source>
        <dbReference type="PROSITE-ProRule" id="PRU00221"/>
    </source>
</evidence>
<comment type="similarity">
    <text evidence="1">Belongs to the WD repeat THOC6 family.</text>
</comment>
<dbReference type="EMBL" id="HBEV01004780">
    <property type="protein sequence ID" value="CAD8582570.1"/>
    <property type="molecule type" value="Transcribed_RNA"/>
</dbReference>
<feature type="region of interest" description="Disordered" evidence="4">
    <location>
        <begin position="65"/>
        <end position="84"/>
    </location>
</feature>
<dbReference type="SMART" id="SM00320">
    <property type="entry name" value="WD40"/>
    <property type="match status" value="6"/>
</dbReference>
<keyword evidence="2 3" id="KW-0853">WD repeat</keyword>
<accession>A0A7S0PNK2</accession>
<dbReference type="InterPro" id="IPR042626">
    <property type="entry name" value="THOC6"/>
</dbReference>
<evidence type="ECO:0008006" key="6">
    <source>
        <dbReference type="Google" id="ProtNLM"/>
    </source>
</evidence>
<evidence type="ECO:0000256" key="2">
    <source>
        <dbReference type="ARBA" id="ARBA00022574"/>
    </source>
</evidence>
<dbReference type="GO" id="GO:0006406">
    <property type="term" value="P:mRNA export from nucleus"/>
    <property type="evidence" value="ECO:0007669"/>
    <property type="project" value="TreeGrafter"/>
</dbReference>
<sequence length="381" mass="39756">MSVALFDCTSAYDTTTAEYSAVVREEAARATRTVYASVFFGENYLACGSSSGSLSVFNLDDVLREQRGSGGGTSSPDPSPHPSLVVPNAHRGAVYSVIAFTLQGSEMLCSAGEDGRSVLWRASDLIAAANSKATRSERTVAVTPAGEFKNPQESKARGALGPVPETTALAVDPTRGTLLSAAGDGVCYGWDLGEGRDEPTMRLRGHNDLLHCVAARVGANQAVTGSEDGTARIHDLRSETCSHVIDVWRAKEGKSGGHGSGAWVGCVALDKAENWAAMGCGGGCITMWSFAAGACASRLPTAAPPQALRLTGQHVMAAGAEPAVYRWNLAGEQISRQPCTPKSVFTLDLQPQRSLTAVGGTSGSVDIFSELGTRVTTLRCL</sequence>
<dbReference type="PANTHER" id="PTHR44411:SF1">
    <property type="entry name" value="THO COMPLEX SUBUNIT 6 HOMOLOG"/>
    <property type="match status" value="1"/>
</dbReference>
<dbReference type="SUPFAM" id="SSF50978">
    <property type="entry name" value="WD40 repeat-like"/>
    <property type="match status" value="1"/>
</dbReference>
<dbReference type="InterPro" id="IPR036322">
    <property type="entry name" value="WD40_repeat_dom_sf"/>
</dbReference>
<dbReference type="InterPro" id="IPR001680">
    <property type="entry name" value="WD40_rpt"/>
</dbReference>
<proteinExistence type="inferred from homology"/>
<dbReference type="Pfam" id="PF00400">
    <property type="entry name" value="WD40"/>
    <property type="match status" value="1"/>
</dbReference>
<evidence type="ECO:0000256" key="1">
    <source>
        <dbReference type="ARBA" id="ARBA00009728"/>
    </source>
</evidence>
<dbReference type="GO" id="GO:0000346">
    <property type="term" value="C:transcription export complex"/>
    <property type="evidence" value="ECO:0007669"/>
    <property type="project" value="TreeGrafter"/>
</dbReference>
<organism evidence="5">
    <name type="scientific">Micromonas pusilla</name>
    <name type="common">Picoplanktonic green alga</name>
    <name type="synonym">Chromulina pusilla</name>
    <dbReference type="NCBI Taxonomy" id="38833"/>
    <lineage>
        <taxon>Eukaryota</taxon>
        <taxon>Viridiplantae</taxon>
        <taxon>Chlorophyta</taxon>
        <taxon>Mamiellophyceae</taxon>
        <taxon>Mamiellales</taxon>
        <taxon>Mamiellaceae</taxon>
        <taxon>Micromonas</taxon>
    </lineage>
</organism>
<dbReference type="InterPro" id="IPR015943">
    <property type="entry name" value="WD40/YVTN_repeat-like_dom_sf"/>
</dbReference>
<gene>
    <name evidence="5" type="ORF">MSP1404_LOCUS3639</name>
</gene>
<reference evidence="5" key="1">
    <citation type="submission" date="2021-01" db="EMBL/GenBank/DDBJ databases">
        <authorList>
            <person name="Corre E."/>
            <person name="Pelletier E."/>
            <person name="Niang G."/>
            <person name="Scheremetjew M."/>
            <person name="Finn R."/>
            <person name="Kale V."/>
            <person name="Holt S."/>
            <person name="Cochrane G."/>
            <person name="Meng A."/>
            <person name="Brown T."/>
            <person name="Cohen L."/>
        </authorList>
    </citation>
    <scope>NUCLEOTIDE SEQUENCE</scope>
    <source>
        <strain evidence="5">CCMP494</strain>
    </source>
</reference>
<feature type="repeat" description="WD" evidence="3">
    <location>
        <begin position="203"/>
        <end position="244"/>
    </location>
</feature>
<evidence type="ECO:0000313" key="5">
    <source>
        <dbReference type="EMBL" id="CAD8582570.1"/>
    </source>
</evidence>
<name>A0A7S0PNK2_MICPS</name>
<dbReference type="PROSITE" id="PS50082">
    <property type="entry name" value="WD_REPEATS_2"/>
    <property type="match status" value="1"/>
</dbReference>
<evidence type="ECO:0000256" key="4">
    <source>
        <dbReference type="SAM" id="MobiDB-lite"/>
    </source>
</evidence>
<dbReference type="GO" id="GO:0000347">
    <property type="term" value="C:THO complex"/>
    <property type="evidence" value="ECO:0007669"/>
    <property type="project" value="TreeGrafter"/>
</dbReference>
<dbReference type="Gene3D" id="2.130.10.10">
    <property type="entry name" value="YVTN repeat-like/Quinoprotein amine dehydrogenase"/>
    <property type="match status" value="2"/>
</dbReference>